<evidence type="ECO:0000313" key="9">
    <source>
        <dbReference type="Proteomes" id="UP000266723"/>
    </source>
</evidence>
<dbReference type="EMBL" id="QGKV02002055">
    <property type="protein sequence ID" value="KAF3498411.1"/>
    <property type="molecule type" value="Genomic_DNA"/>
</dbReference>
<comment type="similarity">
    <text evidence="2">Belongs to the mitochondrion-specific ribosomal protein mS29 family.</text>
</comment>
<dbReference type="PANTHER" id="PTHR12810:SF0">
    <property type="entry name" value="SMALL RIBOSOMAL SUBUNIT PROTEIN MS29"/>
    <property type="match status" value="1"/>
</dbReference>
<keyword evidence="4" id="KW-0689">Ribosomal protein</keyword>
<comment type="caution">
    <text evidence="8">The sequence shown here is derived from an EMBL/GenBank/DDBJ whole genome shotgun (WGS) entry which is preliminary data.</text>
</comment>
<keyword evidence="9" id="KW-1185">Reference proteome</keyword>
<sequence length="192" mass="21803">MNPALRELRCQIHDPIVLGEGAGVGYLKGADTMPILEDSTLPDLVQMGIRSTHAAVLVSLCDLVKNSRCITIGLRSVKFEEPVTPRSCRPIHARELTTVDAFRSMMHDDMMVGAFSHSTAVGKLRKDLPDVPSDARQEFPRYSLDEAEAVCYYYLRQRLVRREVFSEENWKKIYYLANGNGAEVRWLVPFMR</sequence>
<comment type="subcellular location">
    <subcellularLocation>
        <location evidence="1">Mitochondrion</location>
    </subcellularLocation>
</comment>
<reference evidence="8 9" key="1">
    <citation type="journal article" date="2020" name="BMC Genomics">
        <title>Intraspecific diversification of the crop wild relative Brassica cretica Lam. using demographic model selection.</title>
        <authorList>
            <person name="Kioukis A."/>
            <person name="Michalopoulou V.A."/>
            <person name="Briers L."/>
            <person name="Pirintsos S."/>
            <person name="Studholme D.J."/>
            <person name="Pavlidis P."/>
            <person name="Sarris P.F."/>
        </authorList>
    </citation>
    <scope>NUCLEOTIDE SEQUENCE [LARGE SCALE GENOMIC DNA]</scope>
    <source>
        <strain evidence="9">cv. PFS-1207/04</strain>
    </source>
</reference>
<evidence type="ECO:0000256" key="5">
    <source>
        <dbReference type="ARBA" id="ARBA00023128"/>
    </source>
</evidence>
<dbReference type="InterPro" id="IPR019368">
    <property type="entry name" value="Ribosomal_mS29"/>
</dbReference>
<keyword evidence="3" id="KW-0809">Transit peptide</keyword>
<evidence type="ECO:0000256" key="4">
    <source>
        <dbReference type="ARBA" id="ARBA00022980"/>
    </source>
</evidence>
<keyword evidence="6" id="KW-0687">Ribonucleoprotein</keyword>
<name>A0ABQ7ALX6_BRACR</name>
<proteinExistence type="inferred from homology"/>
<protein>
    <recommendedName>
        <fullName evidence="7">Small ribosomal subunit protein mS29</fullName>
    </recommendedName>
</protein>
<accession>A0ABQ7ALX6</accession>
<evidence type="ECO:0000256" key="6">
    <source>
        <dbReference type="ARBA" id="ARBA00023274"/>
    </source>
</evidence>
<dbReference type="PANTHER" id="PTHR12810">
    <property type="entry name" value="MITOCHONDRIAL 28S RIBOSOMAL PROTEIN S29"/>
    <property type="match status" value="1"/>
</dbReference>
<evidence type="ECO:0000256" key="1">
    <source>
        <dbReference type="ARBA" id="ARBA00004173"/>
    </source>
</evidence>
<gene>
    <name evidence="8" type="ORF">DY000_02054974</name>
</gene>
<evidence type="ECO:0000313" key="8">
    <source>
        <dbReference type="EMBL" id="KAF3498411.1"/>
    </source>
</evidence>
<keyword evidence="5" id="KW-0496">Mitochondrion</keyword>
<evidence type="ECO:0000256" key="3">
    <source>
        <dbReference type="ARBA" id="ARBA00022946"/>
    </source>
</evidence>
<dbReference type="Proteomes" id="UP000266723">
    <property type="component" value="Unassembled WGS sequence"/>
</dbReference>
<organism evidence="8 9">
    <name type="scientific">Brassica cretica</name>
    <name type="common">Mustard</name>
    <dbReference type="NCBI Taxonomy" id="69181"/>
    <lineage>
        <taxon>Eukaryota</taxon>
        <taxon>Viridiplantae</taxon>
        <taxon>Streptophyta</taxon>
        <taxon>Embryophyta</taxon>
        <taxon>Tracheophyta</taxon>
        <taxon>Spermatophyta</taxon>
        <taxon>Magnoliopsida</taxon>
        <taxon>eudicotyledons</taxon>
        <taxon>Gunneridae</taxon>
        <taxon>Pentapetalae</taxon>
        <taxon>rosids</taxon>
        <taxon>malvids</taxon>
        <taxon>Brassicales</taxon>
        <taxon>Brassicaceae</taxon>
        <taxon>Brassiceae</taxon>
        <taxon>Brassica</taxon>
    </lineage>
</organism>
<evidence type="ECO:0000256" key="7">
    <source>
        <dbReference type="ARBA" id="ARBA00035140"/>
    </source>
</evidence>
<evidence type="ECO:0000256" key="2">
    <source>
        <dbReference type="ARBA" id="ARBA00009863"/>
    </source>
</evidence>